<comment type="caution">
    <text evidence="5">The sequence shown here is derived from an EMBL/GenBank/DDBJ whole genome shotgun (WGS) entry which is preliminary data.</text>
</comment>
<keyword evidence="4" id="KW-0788">Thiol protease</keyword>
<keyword evidence="3" id="KW-0378">Hydrolase</keyword>
<proteinExistence type="inferred from homology"/>
<accession>A0A9Q0XEH0</accession>
<evidence type="ECO:0000256" key="4">
    <source>
        <dbReference type="ARBA" id="ARBA00022807"/>
    </source>
</evidence>
<gene>
    <name evidence="5" type="ORF">JRQ81_006971</name>
</gene>
<dbReference type="InterPro" id="IPR016125">
    <property type="entry name" value="Peptidase_C15-like"/>
</dbReference>
<name>A0A9Q0XEH0_9SAUR</name>
<dbReference type="GO" id="GO:0006508">
    <property type="term" value="P:proteolysis"/>
    <property type="evidence" value="ECO:0007669"/>
    <property type="project" value="UniProtKB-KW"/>
</dbReference>
<evidence type="ECO:0000313" key="5">
    <source>
        <dbReference type="EMBL" id="KAJ7311355.1"/>
    </source>
</evidence>
<dbReference type="OrthoDB" id="407146at2759"/>
<dbReference type="GO" id="GO:0008234">
    <property type="term" value="F:cysteine-type peptidase activity"/>
    <property type="evidence" value="ECO:0007669"/>
    <property type="project" value="UniProtKB-KW"/>
</dbReference>
<keyword evidence="2" id="KW-0645">Protease</keyword>
<dbReference type="AlphaFoldDB" id="A0A9Q0XEH0"/>
<evidence type="ECO:0000256" key="2">
    <source>
        <dbReference type="ARBA" id="ARBA00022670"/>
    </source>
</evidence>
<evidence type="ECO:0000256" key="3">
    <source>
        <dbReference type="ARBA" id="ARBA00022801"/>
    </source>
</evidence>
<dbReference type="Proteomes" id="UP001142489">
    <property type="component" value="Unassembled WGS sequence"/>
</dbReference>
<dbReference type="InterPro" id="IPR036440">
    <property type="entry name" value="Peptidase_C15-like_sf"/>
</dbReference>
<evidence type="ECO:0000256" key="1">
    <source>
        <dbReference type="ARBA" id="ARBA00006641"/>
    </source>
</evidence>
<protein>
    <recommendedName>
        <fullName evidence="7">Pyroglutamyl-peptidase 1</fullName>
    </recommendedName>
</protein>
<dbReference type="PANTHER" id="PTHR23402:SF15">
    <property type="entry name" value="PYROGLUTAMYL-PEPTIDASE 1-LIKE PROTEIN"/>
    <property type="match status" value="1"/>
</dbReference>
<reference evidence="5" key="1">
    <citation type="journal article" date="2023" name="DNA Res.">
        <title>Chromosome-level genome assembly of Phrynocephalus forsythii using third-generation DNA sequencing and Hi-C analysis.</title>
        <authorList>
            <person name="Qi Y."/>
            <person name="Zhao W."/>
            <person name="Zhao Y."/>
            <person name="Niu C."/>
            <person name="Cao S."/>
            <person name="Zhang Y."/>
        </authorList>
    </citation>
    <scope>NUCLEOTIDE SEQUENCE</scope>
    <source>
        <tissue evidence="5">Muscle</tissue>
    </source>
</reference>
<evidence type="ECO:0008006" key="7">
    <source>
        <dbReference type="Google" id="ProtNLM"/>
    </source>
</evidence>
<organism evidence="5 6">
    <name type="scientific">Phrynocephalus forsythii</name>
    <dbReference type="NCBI Taxonomy" id="171643"/>
    <lineage>
        <taxon>Eukaryota</taxon>
        <taxon>Metazoa</taxon>
        <taxon>Chordata</taxon>
        <taxon>Craniata</taxon>
        <taxon>Vertebrata</taxon>
        <taxon>Euteleostomi</taxon>
        <taxon>Lepidosauria</taxon>
        <taxon>Squamata</taxon>
        <taxon>Bifurcata</taxon>
        <taxon>Unidentata</taxon>
        <taxon>Episquamata</taxon>
        <taxon>Toxicofera</taxon>
        <taxon>Iguania</taxon>
        <taxon>Acrodonta</taxon>
        <taxon>Agamidae</taxon>
        <taxon>Agaminae</taxon>
        <taxon>Phrynocephalus</taxon>
    </lineage>
</organism>
<dbReference type="PANTHER" id="PTHR23402">
    <property type="entry name" value="PROTEASE FAMILY C15 PYROGLUTAMYL-PEPTIDASE I-RELATED"/>
    <property type="match status" value="1"/>
</dbReference>
<dbReference type="Gene3D" id="3.40.630.20">
    <property type="entry name" value="Peptidase C15, pyroglutamyl peptidase I-like"/>
    <property type="match status" value="1"/>
</dbReference>
<dbReference type="SUPFAM" id="SSF53182">
    <property type="entry name" value="Pyrrolidone carboxyl peptidase (pyroglutamate aminopeptidase)"/>
    <property type="match status" value="1"/>
</dbReference>
<comment type="similarity">
    <text evidence="1">Belongs to the peptidase C15 family.</text>
</comment>
<dbReference type="EMBL" id="JAPFRF010000014">
    <property type="protein sequence ID" value="KAJ7311355.1"/>
    <property type="molecule type" value="Genomic_DNA"/>
</dbReference>
<evidence type="ECO:0000313" key="6">
    <source>
        <dbReference type="Proteomes" id="UP001142489"/>
    </source>
</evidence>
<dbReference type="Pfam" id="PF01470">
    <property type="entry name" value="Peptidase_C15"/>
    <property type="match status" value="1"/>
</dbReference>
<keyword evidence="6" id="KW-1185">Reference proteome</keyword>
<sequence length="127" mass="14579">MIHIGLAPTSKTTIILEQCGKNKGYKEKDVCGFCPNDGCCIPEGPEKIESIIDMKTIWKNLQVKRMDVIFSRDAGRYLCDYTYYISLYYGKRRAAFIHVPPLSRQVTAELIGKKLQRIILEMLDQCK</sequence>